<dbReference type="EMBL" id="CAJGYM010000162">
    <property type="protein sequence ID" value="CAD6199238.1"/>
    <property type="molecule type" value="Genomic_DNA"/>
</dbReference>
<organism evidence="14 15">
    <name type="scientific">Caenorhabditis auriculariae</name>
    <dbReference type="NCBI Taxonomy" id="2777116"/>
    <lineage>
        <taxon>Eukaryota</taxon>
        <taxon>Metazoa</taxon>
        <taxon>Ecdysozoa</taxon>
        <taxon>Nematoda</taxon>
        <taxon>Chromadorea</taxon>
        <taxon>Rhabditida</taxon>
        <taxon>Rhabditina</taxon>
        <taxon>Rhabditomorpha</taxon>
        <taxon>Rhabditoidea</taxon>
        <taxon>Rhabditidae</taxon>
        <taxon>Peloderinae</taxon>
        <taxon>Caenorhabditis</taxon>
    </lineage>
</organism>
<evidence type="ECO:0000313" key="14">
    <source>
        <dbReference type="EMBL" id="CAD6199238.1"/>
    </source>
</evidence>
<dbReference type="GO" id="GO:0005965">
    <property type="term" value="C:protein farnesyltransferase complex"/>
    <property type="evidence" value="ECO:0007669"/>
    <property type="project" value="TreeGrafter"/>
</dbReference>
<dbReference type="EC" id="2.5.1.58" evidence="4"/>
<sequence>MSMEGQVVNASVLYKDNELWKDVTPIYPNDAENGAVRINLSEQFVDAFAYLRAAMEKLEYSERTLDLTTDCIQQNPANYSVWQYRREILLHLKKNLGKELEYLDMIIEESPKNYQVWHHRRKCVEELGIGAASGEINFTALIIGDENKNYHAWQHRQWVVRTFKVPYNEEMSFSLRLLLEDHRNNSAYNYRYFLITLYDKNNDKETIDVEINLCKRFIEAMPNNESVWNYLSGLLLNNAFYTTEPDKRSPYLLSFIADAYLERIEKDSNAEASAERASQLYSELTDVDPVRANYWKYQRIHVTNVVERIQAKRN</sequence>
<evidence type="ECO:0000256" key="6">
    <source>
        <dbReference type="ARBA" id="ARBA00022679"/>
    </source>
</evidence>
<accession>A0A8S1HRC6</accession>
<dbReference type="AlphaFoldDB" id="A0A8S1HRC6"/>
<dbReference type="PANTHER" id="PTHR11129:SF1">
    <property type="entry name" value="PROTEIN FARNESYLTRANSFERASE_GERANYLGERANYLTRANSFERASE TYPE-1 SUBUNIT ALPHA"/>
    <property type="match status" value="1"/>
</dbReference>
<dbReference type="Gene3D" id="1.25.40.120">
    <property type="entry name" value="Protein prenylyltransferase"/>
    <property type="match status" value="1"/>
</dbReference>
<dbReference type="SUPFAM" id="SSF48439">
    <property type="entry name" value="Protein prenylyltransferase"/>
    <property type="match status" value="1"/>
</dbReference>
<proteinExistence type="inferred from homology"/>
<evidence type="ECO:0000256" key="2">
    <source>
        <dbReference type="ARBA" id="ARBA00006734"/>
    </source>
</evidence>
<keyword evidence="6" id="KW-0808">Transferase</keyword>
<keyword evidence="15" id="KW-1185">Reference proteome</keyword>
<dbReference type="OrthoDB" id="272289at2759"/>
<dbReference type="GO" id="GO:0004662">
    <property type="term" value="F:CAAX-protein geranylgeranyltransferase activity"/>
    <property type="evidence" value="ECO:0007669"/>
    <property type="project" value="UniProtKB-EC"/>
</dbReference>
<comment type="cofactor">
    <cofactor evidence="1">
        <name>Mg(2+)</name>
        <dbReference type="ChEBI" id="CHEBI:18420"/>
    </cofactor>
</comment>
<gene>
    <name evidence="14" type="ORF">CAUJ_LOCUS15142</name>
</gene>
<dbReference type="Proteomes" id="UP000835052">
    <property type="component" value="Unassembled WGS sequence"/>
</dbReference>
<evidence type="ECO:0000256" key="8">
    <source>
        <dbReference type="ARBA" id="ARBA00022842"/>
    </source>
</evidence>
<evidence type="ECO:0000256" key="12">
    <source>
        <dbReference type="ARBA" id="ARBA00043086"/>
    </source>
</evidence>
<name>A0A8S1HRC6_9PELO</name>
<dbReference type="InterPro" id="IPR002088">
    <property type="entry name" value="Prenyl_trans_a"/>
</dbReference>
<evidence type="ECO:0000256" key="1">
    <source>
        <dbReference type="ARBA" id="ARBA00001946"/>
    </source>
</evidence>
<reference evidence="14" key="1">
    <citation type="submission" date="2020-10" db="EMBL/GenBank/DDBJ databases">
        <authorList>
            <person name="Kikuchi T."/>
        </authorList>
    </citation>
    <scope>NUCLEOTIDE SEQUENCE</scope>
    <source>
        <strain evidence="14">NKZ352</strain>
    </source>
</reference>
<dbReference type="EC" id="2.5.1.59" evidence="3"/>
<evidence type="ECO:0000256" key="9">
    <source>
        <dbReference type="ARBA" id="ARBA00040965"/>
    </source>
</evidence>
<dbReference type="Pfam" id="PF01239">
    <property type="entry name" value="PPTA"/>
    <property type="match status" value="5"/>
</dbReference>
<evidence type="ECO:0000256" key="13">
    <source>
        <dbReference type="ARBA" id="ARBA00043219"/>
    </source>
</evidence>
<dbReference type="GO" id="GO:0005953">
    <property type="term" value="C:CAAX-protein geranylgeranyltransferase complex"/>
    <property type="evidence" value="ECO:0007669"/>
    <property type="project" value="TreeGrafter"/>
</dbReference>
<evidence type="ECO:0000256" key="5">
    <source>
        <dbReference type="ARBA" id="ARBA00022602"/>
    </source>
</evidence>
<keyword evidence="8" id="KW-0460">Magnesium</keyword>
<evidence type="ECO:0000256" key="11">
    <source>
        <dbReference type="ARBA" id="ARBA00042436"/>
    </source>
</evidence>
<evidence type="ECO:0000313" key="15">
    <source>
        <dbReference type="Proteomes" id="UP000835052"/>
    </source>
</evidence>
<evidence type="ECO:0000256" key="7">
    <source>
        <dbReference type="ARBA" id="ARBA00022737"/>
    </source>
</evidence>
<evidence type="ECO:0000256" key="10">
    <source>
        <dbReference type="ARBA" id="ARBA00041392"/>
    </source>
</evidence>
<dbReference type="GO" id="GO:0004660">
    <property type="term" value="F:protein farnesyltransferase activity"/>
    <property type="evidence" value="ECO:0007669"/>
    <property type="project" value="UniProtKB-EC"/>
</dbReference>
<dbReference type="PANTHER" id="PTHR11129">
    <property type="entry name" value="PROTEIN FARNESYLTRANSFERASE ALPHA SUBUNIT/RAB GERANYLGERANYL TRANSFERASE ALPHA SUBUNIT"/>
    <property type="match status" value="1"/>
</dbReference>
<evidence type="ECO:0000256" key="3">
    <source>
        <dbReference type="ARBA" id="ARBA00012700"/>
    </source>
</evidence>
<keyword evidence="7" id="KW-0677">Repeat</keyword>
<evidence type="ECO:0000256" key="4">
    <source>
        <dbReference type="ARBA" id="ARBA00012702"/>
    </source>
</evidence>
<dbReference type="PROSITE" id="PS51147">
    <property type="entry name" value="PFTA"/>
    <property type="match status" value="5"/>
</dbReference>
<comment type="similarity">
    <text evidence="2">Belongs to the protein prenyltransferase subunit alpha family.</text>
</comment>
<comment type="caution">
    <text evidence="14">The sequence shown here is derived from an EMBL/GenBank/DDBJ whole genome shotgun (WGS) entry which is preliminary data.</text>
</comment>
<protein>
    <recommendedName>
        <fullName evidence="9">Protein farnesyltransferase/geranylgeranyltransferase type-1 subunit alpha</fullName>
        <ecNumber evidence="4">2.5.1.58</ecNumber>
        <ecNumber evidence="3">2.5.1.59</ecNumber>
    </recommendedName>
    <alternativeName>
        <fullName evidence="12">CAAX farnesyltransferase subunit alpha</fullName>
    </alternativeName>
    <alternativeName>
        <fullName evidence="11">FTase-alpha</fullName>
    </alternativeName>
    <alternativeName>
        <fullName evidence="10">Ras proteins prenyltransferase subunit alpha</fullName>
    </alternativeName>
    <alternativeName>
        <fullName evidence="13">Type I protein geranyl-geranyltransferase subunit alpha</fullName>
    </alternativeName>
</protein>
<keyword evidence="5" id="KW-0637">Prenyltransferase</keyword>